<comment type="subcellular location">
    <subcellularLocation>
        <location evidence="1">Cell membrane</location>
        <topology evidence="1">Multi-pass membrane protein</topology>
    </subcellularLocation>
</comment>
<feature type="domain" description="ABC3 transporter permease C-terminal" evidence="8">
    <location>
        <begin position="655"/>
        <end position="760"/>
    </location>
</feature>
<keyword evidence="5 7" id="KW-0472">Membrane</keyword>
<sequence length="774" mass="81284">MSRLSDLALGTKFALSGGREGWTRTLLTAVGVGLGVALLLATTAIPSALSKRDARDNARNDFGAAAVSVPSADPLLIGRTDTKFQGKDIRGRLLQPEGPKAPVPPGLSGIPGDREMVVSPELKSLLDSPGGALLRERLPYKVTGTIKDTGLLGPHEMAYYAGSDALGPRLAAEGDQSGVTRVTGFVDKGAGEKIDPVLALLIVIIFVVLLMPVAVFIAAAVRFGGDRRDRRLAALRLVGADRRTTRWIAAGEALAGSALGLVLGAAFFMIARQFVGDISVNGLNVFPADIDPNPLLALSVAVVVPTAAVGVTLLALRGVTIEPLGVVRNSVPRKRRVWWRVLPPLAGLALLVPMTGRGRDNGTFNQVQVVSGTVLLLIGVTALLPWLVEAVVRRLGGGGVSWQLAVRRLQLTSGTAARLVNGIAVAVAGAIALQMMFSAIEGDYVKRSGADTNRAQMSVPMGEVAPERAAQQIQALKNTKGVTGTTTLGYANLGEKAKDPNHSTDMTIGGCAELREVAELPSCKDGDVFLARGGEYSGDPIPAGAKLYVDPSYSDRSGVALPWTVPANAQEVQARTDPSGYRRNGILATPGAVRSVAKAPMRYTTYVRLDPRDQQATDRVLNSATAADPLTVAYSLNAYETSNRFAGVRKGLYIGATAVLLLIGASLLVSTLEQLRDRKKLLSALVAFGTRRTTLSWSVLWQTAVPVALGLVLATGVGLALGAVLLRMVGRQIVVDWLPVGAMVGIGAGVVLLVTALSLPSLWKLMRPDGLRTE</sequence>
<accession>A0ABP3GKT2</accession>
<feature type="transmembrane region" description="Helical" evidence="7">
    <location>
        <begin position="367"/>
        <end position="388"/>
    </location>
</feature>
<dbReference type="InterPro" id="IPR003838">
    <property type="entry name" value="ABC3_permease_C"/>
</dbReference>
<feature type="domain" description="ABC3 transporter permease C-terminal" evidence="8">
    <location>
        <begin position="204"/>
        <end position="311"/>
    </location>
</feature>
<feature type="transmembrane region" description="Helical" evidence="7">
    <location>
        <begin position="197"/>
        <end position="221"/>
    </location>
</feature>
<feature type="transmembrane region" description="Helical" evidence="7">
    <location>
        <begin position="738"/>
        <end position="759"/>
    </location>
</feature>
<comment type="caution">
    <text evidence="9">The sequence shown here is derived from an EMBL/GenBank/DDBJ whole genome shotgun (WGS) entry which is preliminary data.</text>
</comment>
<evidence type="ECO:0000259" key="8">
    <source>
        <dbReference type="Pfam" id="PF02687"/>
    </source>
</evidence>
<dbReference type="Pfam" id="PF02687">
    <property type="entry name" value="FtsX"/>
    <property type="match status" value="2"/>
</dbReference>
<feature type="transmembrane region" description="Helical" evidence="7">
    <location>
        <begin position="21"/>
        <end position="45"/>
    </location>
</feature>
<keyword evidence="10" id="KW-1185">Reference proteome</keyword>
<feature type="transmembrane region" description="Helical" evidence="7">
    <location>
        <begin position="651"/>
        <end position="669"/>
    </location>
</feature>
<evidence type="ECO:0000313" key="10">
    <source>
        <dbReference type="Proteomes" id="UP001500063"/>
    </source>
</evidence>
<reference evidence="10" key="1">
    <citation type="journal article" date="2019" name="Int. J. Syst. Evol. Microbiol.">
        <title>The Global Catalogue of Microorganisms (GCM) 10K type strain sequencing project: providing services to taxonomists for standard genome sequencing and annotation.</title>
        <authorList>
            <consortium name="The Broad Institute Genomics Platform"/>
            <consortium name="The Broad Institute Genome Sequencing Center for Infectious Disease"/>
            <person name="Wu L."/>
            <person name="Ma J."/>
        </authorList>
    </citation>
    <scope>NUCLEOTIDE SEQUENCE [LARGE SCALE GENOMIC DNA]</scope>
    <source>
        <strain evidence="10">JCM 4565</strain>
    </source>
</reference>
<dbReference type="Proteomes" id="UP001500063">
    <property type="component" value="Unassembled WGS sequence"/>
</dbReference>
<feature type="transmembrane region" description="Helical" evidence="7">
    <location>
        <begin position="707"/>
        <end position="726"/>
    </location>
</feature>
<evidence type="ECO:0000256" key="5">
    <source>
        <dbReference type="ARBA" id="ARBA00023136"/>
    </source>
</evidence>
<evidence type="ECO:0000256" key="4">
    <source>
        <dbReference type="ARBA" id="ARBA00022989"/>
    </source>
</evidence>
<dbReference type="RefSeq" id="WP_344117968.1">
    <property type="nucleotide sequence ID" value="NZ_BAAABW010000015.1"/>
</dbReference>
<evidence type="ECO:0000256" key="7">
    <source>
        <dbReference type="SAM" id="Phobius"/>
    </source>
</evidence>
<keyword evidence="3 7" id="KW-0812">Transmembrane</keyword>
<protein>
    <submittedName>
        <fullName evidence="9">ABC transporter permease</fullName>
    </submittedName>
</protein>
<dbReference type="EMBL" id="BAAABW010000015">
    <property type="protein sequence ID" value="GAA0348400.1"/>
    <property type="molecule type" value="Genomic_DNA"/>
</dbReference>
<dbReference type="PANTHER" id="PTHR30287">
    <property type="entry name" value="MEMBRANE COMPONENT OF PREDICTED ABC SUPERFAMILY METABOLITE UPTAKE TRANSPORTER"/>
    <property type="match status" value="1"/>
</dbReference>
<evidence type="ECO:0000256" key="1">
    <source>
        <dbReference type="ARBA" id="ARBA00004651"/>
    </source>
</evidence>
<keyword evidence="4 7" id="KW-1133">Transmembrane helix</keyword>
<dbReference type="PANTHER" id="PTHR30287:SF1">
    <property type="entry name" value="INNER MEMBRANE PROTEIN"/>
    <property type="match status" value="1"/>
</dbReference>
<organism evidence="9 10">
    <name type="scientific">Streptomyces blastmyceticus</name>
    <dbReference type="NCBI Taxonomy" id="68180"/>
    <lineage>
        <taxon>Bacteria</taxon>
        <taxon>Bacillati</taxon>
        <taxon>Actinomycetota</taxon>
        <taxon>Actinomycetes</taxon>
        <taxon>Kitasatosporales</taxon>
        <taxon>Streptomycetaceae</taxon>
        <taxon>Streptomyces</taxon>
    </lineage>
</organism>
<proteinExistence type="predicted"/>
<evidence type="ECO:0000256" key="2">
    <source>
        <dbReference type="ARBA" id="ARBA00022475"/>
    </source>
</evidence>
<evidence type="ECO:0000313" key="9">
    <source>
        <dbReference type="EMBL" id="GAA0348400.1"/>
    </source>
</evidence>
<feature type="region of interest" description="Disordered" evidence="6">
    <location>
        <begin position="93"/>
        <end position="112"/>
    </location>
</feature>
<feature type="transmembrane region" description="Helical" evidence="7">
    <location>
        <begin position="337"/>
        <end position="355"/>
    </location>
</feature>
<keyword evidence="2" id="KW-1003">Cell membrane</keyword>
<dbReference type="InterPro" id="IPR038766">
    <property type="entry name" value="Membrane_comp_ABC_pdt"/>
</dbReference>
<evidence type="ECO:0000256" key="6">
    <source>
        <dbReference type="SAM" id="MobiDB-lite"/>
    </source>
</evidence>
<feature type="transmembrane region" description="Helical" evidence="7">
    <location>
        <begin position="253"/>
        <end position="275"/>
    </location>
</feature>
<name>A0ABP3GKT2_9ACTN</name>
<evidence type="ECO:0000256" key="3">
    <source>
        <dbReference type="ARBA" id="ARBA00022692"/>
    </source>
</evidence>
<gene>
    <name evidence="9" type="ORF">GCM10010319_26240</name>
</gene>
<feature type="transmembrane region" description="Helical" evidence="7">
    <location>
        <begin position="295"/>
        <end position="316"/>
    </location>
</feature>